<keyword evidence="1" id="KW-0812">Transmembrane</keyword>
<reference evidence="3" key="1">
    <citation type="submission" date="2018-02" db="EMBL/GenBank/DDBJ databases">
        <authorList>
            <person name="Seth-Smith MB H."/>
            <person name="Seth-Smith H."/>
        </authorList>
    </citation>
    <scope>NUCLEOTIDE SEQUENCE [LARGE SCALE GENOMIC DNA]</scope>
</reference>
<gene>
    <name evidence="2" type="ORF">MB901379_02579</name>
</gene>
<feature type="transmembrane region" description="Helical" evidence="1">
    <location>
        <begin position="84"/>
        <end position="109"/>
    </location>
</feature>
<dbReference type="Proteomes" id="UP000269998">
    <property type="component" value="Chromosome"/>
</dbReference>
<dbReference type="AlphaFoldDB" id="A0A447GEV9"/>
<proteinExistence type="predicted"/>
<dbReference type="EMBL" id="LR130759">
    <property type="protein sequence ID" value="VDM89012.1"/>
    <property type="molecule type" value="Genomic_DNA"/>
</dbReference>
<accession>A0A447GEV9</accession>
<keyword evidence="1" id="KW-0472">Membrane</keyword>
<keyword evidence="3" id="KW-1185">Reference proteome</keyword>
<sequence>MTILTACSGFLLAVLWMDLIFDSQIVRQRRSGASLPEPVLASIASYYHRATTTSRPMSQLIAVVMLMLLGAWGLRAVQGQDPSWLLAMSVVLAGGPIALALTHTVPNAIRLGKRLDSPAVQTRLARSILRDHVLCFGCMLTFVALWVMHDMP</sequence>
<feature type="transmembrane region" description="Helical" evidence="1">
    <location>
        <begin position="129"/>
        <end position="148"/>
    </location>
</feature>
<feature type="transmembrane region" description="Helical" evidence="1">
    <location>
        <begin position="57"/>
        <end position="77"/>
    </location>
</feature>
<organism evidence="2 3">
    <name type="scientific">Mycobacterium basiliense</name>
    <dbReference type="NCBI Taxonomy" id="2094119"/>
    <lineage>
        <taxon>Bacteria</taxon>
        <taxon>Bacillati</taxon>
        <taxon>Actinomycetota</taxon>
        <taxon>Actinomycetes</taxon>
        <taxon>Mycobacteriales</taxon>
        <taxon>Mycobacteriaceae</taxon>
        <taxon>Mycobacterium</taxon>
    </lineage>
</organism>
<keyword evidence="1" id="KW-1133">Transmembrane helix</keyword>
<dbReference type="KEGG" id="mbai:MB901379_02579"/>
<evidence type="ECO:0000313" key="3">
    <source>
        <dbReference type="Proteomes" id="UP000269998"/>
    </source>
</evidence>
<name>A0A447GEV9_9MYCO</name>
<evidence type="ECO:0000256" key="1">
    <source>
        <dbReference type="SAM" id="Phobius"/>
    </source>
</evidence>
<protein>
    <submittedName>
        <fullName evidence="2">Uncharacterized protein</fullName>
    </submittedName>
</protein>
<evidence type="ECO:0000313" key="2">
    <source>
        <dbReference type="EMBL" id="VDM89012.1"/>
    </source>
</evidence>